<comment type="caution">
    <text evidence="1">The sequence shown here is derived from an EMBL/GenBank/DDBJ whole genome shotgun (WGS) entry which is preliminary data.</text>
</comment>
<protein>
    <submittedName>
        <fullName evidence="1">Uncharacterized protein</fullName>
    </submittedName>
</protein>
<keyword evidence="2" id="KW-1185">Reference proteome</keyword>
<organism evidence="1 2">
    <name type="scientific">Teichococcus deserti</name>
    <dbReference type="NCBI Taxonomy" id="1817963"/>
    <lineage>
        <taxon>Bacteria</taxon>
        <taxon>Pseudomonadati</taxon>
        <taxon>Pseudomonadota</taxon>
        <taxon>Alphaproteobacteria</taxon>
        <taxon>Acetobacterales</taxon>
        <taxon>Roseomonadaceae</taxon>
        <taxon>Roseomonas</taxon>
    </lineage>
</organism>
<sequence>MSDAQIVVQTLVEQIESLAAAGGGNAEQAFALLQRSLDRQPIVFSPAALLWAEAAKLRDDFFSGPRH</sequence>
<dbReference type="EMBL" id="MLCO01000143">
    <property type="protein sequence ID" value="ONG52209.1"/>
    <property type="molecule type" value="Genomic_DNA"/>
</dbReference>
<evidence type="ECO:0000313" key="2">
    <source>
        <dbReference type="Proteomes" id="UP000188879"/>
    </source>
</evidence>
<name>A0A1V2H335_9PROT</name>
<gene>
    <name evidence="1" type="ORF">BKE38_14895</name>
</gene>
<dbReference type="AlphaFoldDB" id="A0A1V2H335"/>
<proteinExistence type="predicted"/>
<evidence type="ECO:0000313" key="1">
    <source>
        <dbReference type="EMBL" id="ONG52209.1"/>
    </source>
</evidence>
<accession>A0A1V2H335</accession>
<reference evidence="1 2" key="1">
    <citation type="submission" date="2016-10" db="EMBL/GenBank/DDBJ databases">
        <title>Draft Genome sequence of Roseomonas sp. strain M3.</title>
        <authorList>
            <person name="Subhash Y."/>
            <person name="Lee S."/>
        </authorList>
    </citation>
    <scope>NUCLEOTIDE SEQUENCE [LARGE SCALE GENOMIC DNA]</scope>
    <source>
        <strain evidence="1 2">M3</strain>
    </source>
</reference>
<dbReference type="RefSeq" id="WP_076958135.1">
    <property type="nucleotide sequence ID" value="NZ_MLCO01000143.1"/>
</dbReference>
<dbReference type="Proteomes" id="UP000188879">
    <property type="component" value="Unassembled WGS sequence"/>
</dbReference>